<accession>A0A4P9YN64</accession>
<evidence type="ECO:0000256" key="1">
    <source>
        <dbReference type="SAM" id="MobiDB-lite"/>
    </source>
</evidence>
<feature type="compositionally biased region" description="Polar residues" evidence="1">
    <location>
        <begin position="155"/>
        <end position="165"/>
    </location>
</feature>
<evidence type="ECO:0000313" key="3">
    <source>
        <dbReference type="Proteomes" id="UP000281549"/>
    </source>
</evidence>
<gene>
    <name evidence="2" type="ORF">ROZALSC1DRAFT_28093</name>
</gene>
<proteinExistence type="predicted"/>
<dbReference type="Proteomes" id="UP000281549">
    <property type="component" value="Unassembled WGS sequence"/>
</dbReference>
<feature type="region of interest" description="Disordered" evidence="1">
    <location>
        <begin position="25"/>
        <end position="45"/>
    </location>
</feature>
<organism evidence="2 3">
    <name type="scientific">Rozella allomycis (strain CSF55)</name>
    <dbReference type="NCBI Taxonomy" id="988480"/>
    <lineage>
        <taxon>Eukaryota</taxon>
        <taxon>Fungi</taxon>
        <taxon>Fungi incertae sedis</taxon>
        <taxon>Cryptomycota</taxon>
        <taxon>Cryptomycota incertae sedis</taxon>
        <taxon>Rozella</taxon>
    </lineage>
</organism>
<sequence>MTRCKIVKKIDLFELLDSILSENLTTTGEKENKPKNIPTPQNPLFSKIDPRILAIKPKITYDKDEFDSELIVEAPETVRKQSSQNMKTSIERLNEKLKLKFKEQRERKKMEKMSQSEMQQSQEEENDDDDDCKKSTVTSLNFDPNIPSDGWSLPVTDSQVLNEPA</sequence>
<protein>
    <submittedName>
        <fullName evidence="2">Uncharacterized protein</fullName>
    </submittedName>
</protein>
<evidence type="ECO:0000313" key="2">
    <source>
        <dbReference type="EMBL" id="RKP20411.1"/>
    </source>
</evidence>
<name>A0A4P9YN64_ROZAC</name>
<feature type="region of interest" description="Disordered" evidence="1">
    <location>
        <begin position="78"/>
        <end position="165"/>
    </location>
</feature>
<feature type="compositionally biased region" description="Basic and acidic residues" evidence="1">
    <location>
        <begin position="89"/>
        <end position="114"/>
    </location>
</feature>
<dbReference type="AlphaFoldDB" id="A0A4P9YN64"/>
<dbReference type="EMBL" id="ML005067">
    <property type="protein sequence ID" value="RKP20411.1"/>
    <property type="molecule type" value="Genomic_DNA"/>
</dbReference>
<reference evidence="3" key="1">
    <citation type="journal article" date="2018" name="Nat. Microbiol.">
        <title>Leveraging single-cell genomics to expand the fungal tree of life.</title>
        <authorList>
            <person name="Ahrendt S.R."/>
            <person name="Quandt C.A."/>
            <person name="Ciobanu D."/>
            <person name="Clum A."/>
            <person name="Salamov A."/>
            <person name="Andreopoulos B."/>
            <person name="Cheng J.F."/>
            <person name="Woyke T."/>
            <person name="Pelin A."/>
            <person name="Henrissat B."/>
            <person name="Reynolds N.K."/>
            <person name="Benny G.L."/>
            <person name="Smith M.E."/>
            <person name="James T.Y."/>
            <person name="Grigoriev I.V."/>
        </authorList>
    </citation>
    <scope>NUCLEOTIDE SEQUENCE [LARGE SCALE GENOMIC DNA]</scope>
    <source>
        <strain evidence="3">CSF55</strain>
    </source>
</reference>
<feature type="non-terminal residue" evidence="2">
    <location>
        <position position="165"/>
    </location>
</feature>